<sequence>MLPSKTKDNSREPTCISMRTCALVPWRFTVDNWMICMLQVFFNYRTLVVRELGGGTGRDEGWCQYLGHHSSTSTSSTHHPSRTPHISPPPSHLTPPSAHTTPLPAHLTPTTAPFHLPPTTPPQLSQRTPCSPLTLPVVWEVLLVVTRNTHVMWSSKTKPT</sequence>
<dbReference type="EMBL" id="JAWQEG010000406">
    <property type="protein sequence ID" value="KAK3890612.1"/>
    <property type="molecule type" value="Genomic_DNA"/>
</dbReference>
<reference evidence="2" key="1">
    <citation type="submission" date="2023-10" db="EMBL/GenBank/DDBJ databases">
        <title>Genome assemblies of two species of porcelain crab, Petrolisthes cinctipes and Petrolisthes manimaculis (Anomura: Porcellanidae).</title>
        <authorList>
            <person name="Angst P."/>
        </authorList>
    </citation>
    <scope>NUCLEOTIDE SEQUENCE</scope>
    <source>
        <strain evidence="2">PB745_01</strain>
        <tissue evidence="2">Gill</tissue>
    </source>
</reference>
<organism evidence="2 3">
    <name type="scientific">Petrolisthes cinctipes</name>
    <name type="common">Flat porcelain crab</name>
    <dbReference type="NCBI Taxonomy" id="88211"/>
    <lineage>
        <taxon>Eukaryota</taxon>
        <taxon>Metazoa</taxon>
        <taxon>Ecdysozoa</taxon>
        <taxon>Arthropoda</taxon>
        <taxon>Crustacea</taxon>
        <taxon>Multicrustacea</taxon>
        <taxon>Malacostraca</taxon>
        <taxon>Eumalacostraca</taxon>
        <taxon>Eucarida</taxon>
        <taxon>Decapoda</taxon>
        <taxon>Pleocyemata</taxon>
        <taxon>Anomura</taxon>
        <taxon>Galatheoidea</taxon>
        <taxon>Porcellanidae</taxon>
        <taxon>Petrolisthes</taxon>
    </lineage>
</organism>
<evidence type="ECO:0000313" key="3">
    <source>
        <dbReference type="Proteomes" id="UP001286313"/>
    </source>
</evidence>
<gene>
    <name evidence="2" type="ORF">Pcinc_005445</name>
</gene>
<accession>A0AAE1GF62</accession>
<name>A0AAE1GF62_PETCI</name>
<evidence type="ECO:0000256" key="1">
    <source>
        <dbReference type="SAM" id="MobiDB-lite"/>
    </source>
</evidence>
<evidence type="ECO:0000313" key="2">
    <source>
        <dbReference type="EMBL" id="KAK3890612.1"/>
    </source>
</evidence>
<dbReference type="AlphaFoldDB" id="A0AAE1GF62"/>
<protein>
    <submittedName>
        <fullName evidence="2">Uncharacterized protein</fullName>
    </submittedName>
</protein>
<feature type="compositionally biased region" description="Low complexity" evidence="1">
    <location>
        <begin position="98"/>
        <end position="113"/>
    </location>
</feature>
<dbReference type="Proteomes" id="UP001286313">
    <property type="component" value="Unassembled WGS sequence"/>
</dbReference>
<proteinExistence type="predicted"/>
<feature type="region of interest" description="Disordered" evidence="1">
    <location>
        <begin position="72"/>
        <end position="128"/>
    </location>
</feature>
<comment type="caution">
    <text evidence="2">The sequence shown here is derived from an EMBL/GenBank/DDBJ whole genome shotgun (WGS) entry which is preliminary data.</text>
</comment>
<keyword evidence="3" id="KW-1185">Reference proteome</keyword>